<dbReference type="InterPro" id="IPR001460">
    <property type="entry name" value="PCN-bd_Tpept"/>
</dbReference>
<dbReference type="Gene3D" id="3.30.450.330">
    <property type="match status" value="1"/>
</dbReference>
<keyword evidence="3" id="KW-0812">Transmembrane</keyword>
<feature type="transmembrane region" description="Helical" evidence="3">
    <location>
        <begin position="12"/>
        <end position="33"/>
    </location>
</feature>
<feature type="domain" description="Penicillin-binding protein dimerisation" evidence="5">
    <location>
        <begin position="50"/>
        <end position="175"/>
    </location>
</feature>
<evidence type="ECO:0000256" key="2">
    <source>
        <dbReference type="ARBA" id="ARBA00023136"/>
    </source>
</evidence>
<evidence type="ECO:0000259" key="4">
    <source>
        <dbReference type="Pfam" id="PF00905"/>
    </source>
</evidence>
<protein>
    <recommendedName>
        <fullName evidence="7">Penicillin-binding protein transpeptidase domain-containing protein</fullName>
    </recommendedName>
</protein>
<evidence type="ECO:0000256" key="3">
    <source>
        <dbReference type="SAM" id="Phobius"/>
    </source>
</evidence>
<dbReference type="Gene3D" id="3.90.1310.10">
    <property type="entry name" value="Penicillin-binding protein 2a (Domain 2)"/>
    <property type="match status" value="1"/>
</dbReference>
<keyword evidence="2 3" id="KW-0472">Membrane</keyword>
<dbReference type="InterPro" id="IPR005311">
    <property type="entry name" value="PBP_dimer"/>
</dbReference>
<evidence type="ECO:0008006" key="7">
    <source>
        <dbReference type="Google" id="ProtNLM"/>
    </source>
</evidence>
<dbReference type="InterPro" id="IPR012338">
    <property type="entry name" value="Beta-lactam/transpept-like"/>
</dbReference>
<comment type="subcellular location">
    <subcellularLocation>
        <location evidence="1">Membrane</location>
    </subcellularLocation>
</comment>
<accession>A0A381WY17</accession>
<dbReference type="Gene3D" id="3.40.710.10">
    <property type="entry name" value="DD-peptidase/beta-lactamase superfamily"/>
    <property type="match status" value="1"/>
</dbReference>
<sequence>MNKLKGEINWRLIFLYFFTIIFALIILSQVFVIQQFKDSFSQNQPEFVTVEAPRGNIFSDNGNLLAISMPLYDVRIDFMVIDKILFNGNVSHLARKISQLFGDKTELEYESELVSAKKENKRFYLLKKEVTYNQVKQLKLFPIFEKGRNKGGLICERKENREKPFKLLAERTIGYERKGIKPIGIEGAYNQILKGENGKKLVQRISKNRYLSLGSNSDILPKPGEDVISTIDIDIQDVTEQSLRTALDRHKAHHGCVVVMEVKTGEIKAIANLIRTKEGVFYENYNYAIGERSEPGSTFKLVSDLAGLEDGFFRLSDSVDTENGVHQFYDRTMIDSKKGGYGKISISEAFVFSSN</sequence>
<dbReference type="AlphaFoldDB" id="A0A381WY17"/>
<dbReference type="Pfam" id="PF00905">
    <property type="entry name" value="Transpeptidase"/>
    <property type="match status" value="1"/>
</dbReference>
<dbReference type="PANTHER" id="PTHR30627:SF1">
    <property type="entry name" value="PEPTIDOGLYCAN D,D-TRANSPEPTIDASE FTSI"/>
    <property type="match status" value="1"/>
</dbReference>
<gene>
    <name evidence="6" type="ORF">METZ01_LOCUS109697</name>
</gene>
<feature type="non-terminal residue" evidence="6">
    <location>
        <position position="355"/>
    </location>
</feature>
<evidence type="ECO:0000259" key="5">
    <source>
        <dbReference type="Pfam" id="PF03717"/>
    </source>
</evidence>
<dbReference type="SUPFAM" id="SSF56601">
    <property type="entry name" value="beta-lactamase/transpeptidase-like"/>
    <property type="match status" value="1"/>
</dbReference>
<dbReference type="Pfam" id="PF03717">
    <property type="entry name" value="PBP_dimer"/>
    <property type="match status" value="1"/>
</dbReference>
<reference evidence="6" key="1">
    <citation type="submission" date="2018-05" db="EMBL/GenBank/DDBJ databases">
        <authorList>
            <person name="Lanie J.A."/>
            <person name="Ng W.-L."/>
            <person name="Kazmierczak K.M."/>
            <person name="Andrzejewski T.M."/>
            <person name="Davidsen T.M."/>
            <person name="Wayne K.J."/>
            <person name="Tettelin H."/>
            <person name="Glass J.I."/>
            <person name="Rusch D."/>
            <person name="Podicherti R."/>
            <person name="Tsui H.-C.T."/>
            <person name="Winkler M.E."/>
        </authorList>
    </citation>
    <scope>NUCLEOTIDE SEQUENCE</scope>
</reference>
<dbReference type="PANTHER" id="PTHR30627">
    <property type="entry name" value="PEPTIDOGLYCAN D,D-TRANSPEPTIDASE"/>
    <property type="match status" value="1"/>
</dbReference>
<dbReference type="GO" id="GO:0071555">
    <property type="term" value="P:cell wall organization"/>
    <property type="evidence" value="ECO:0007669"/>
    <property type="project" value="TreeGrafter"/>
</dbReference>
<keyword evidence="3" id="KW-1133">Transmembrane helix</keyword>
<evidence type="ECO:0000256" key="1">
    <source>
        <dbReference type="ARBA" id="ARBA00004370"/>
    </source>
</evidence>
<feature type="domain" description="Penicillin-binding protein transpeptidase" evidence="4">
    <location>
        <begin position="255"/>
        <end position="355"/>
    </location>
</feature>
<dbReference type="GO" id="GO:0008658">
    <property type="term" value="F:penicillin binding"/>
    <property type="evidence" value="ECO:0007669"/>
    <property type="project" value="InterPro"/>
</dbReference>
<dbReference type="InterPro" id="IPR050515">
    <property type="entry name" value="Beta-lactam/transpept"/>
</dbReference>
<dbReference type="SUPFAM" id="SSF56519">
    <property type="entry name" value="Penicillin binding protein dimerisation domain"/>
    <property type="match status" value="1"/>
</dbReference>
<name>A0A381WY17_9ZZZZ</name>
<organism evidence="6">
    <name type="scientific">marine metagenome</name>
    <dbReference type="NCBI Taxonomy" id="408172"/>
    <lineage>
        <taxon>unclassified sequences</taxon>
        <taxon>metagenomes</taxon>
        <taxon>ecological metagenomes</taxon>
    </lineage>
</organism>
<proteinExistence type="predicted"/>
<dbReference type="EMBL" id="UINC01013109">
    <property type="protein sequence ID" value="SVA56843.1"/>
    <property type="molecule type" value="Genomic_DNA"/>
</dbReference>
<dbReference type="InterPro" id="IPR036138">
    <property type="entry name" value="PBP_dimer_sf"/>
</dbReference>
<dbReference type="GO" id="GO:0005886">
    <property type="term" value="C:plasma membrane"/>
    <property type="evidence" value="ECO:0007669"/>
    <property type="project" value="TreeGrafter"/>
</dbReference>
<evidence type="ECO:0000313" key="6">
    <source>
        <dbReference type="EMBL" id="SVA56843.1"/>
    </source>
</evidence>